<evidence type="ECO:0000313" key="2">
    <source>
        <dbReference type="Proteomes" id="UP000260812"/>
    </source>
</evidence>
<gene>
    <name evidence="1" type="ORF">DXC51_10760</name>
</gene>
<proteinExistence type="predicted"/>
<dbReference type="EMBL" id="QVLV01000006">
    <property type="protein sequence ID" value="RGE61152.1"/>
    <property type="molecule type" value="Genomic_DNA"/>
</dbReference>
<keyword evidence="2" id="KW-1185">Reference proteome</keyword>
<reference evidence="1" key="1">
    <citation type="submission" date="2018-08" db="EMBL/GenBank/DDBJ databases">
        <title>A genome reference for cultivated species of the human gut microbiota.</title>
        <authorList>
            <person name="Zou Y."/>
            <person name="Xue W."/>
            <person name="Luo G."/>
        </authorList>
    </citation>
    <scope>NUCLEOTIDE SEQUENCE [LARGE SCALE GENOMIC DNA]</scope>
    <source>
        <strain evidence="1">TF05-5AC</strain>
    </source>
</reference>
<name>A0A3E3I673_9FIRM</name>
<accession>A0A3E3I673</accession>
<evidence type="ECO:0000313" key="1">
    <source>
        <dbReference type="EMBL" id="RGE61152.1"/>
    </source>
</evidence>
<evidence type="ECO:0008006" key="3">
    <source>
        <dbReference type="Google" id="ProtNLM"/>
    </source>
</evidence>
<dbReference type="Gene3D" id="1.50.10.20">
    <property type="match status" value="1"/>
</dbReference>
<dbReference type="Proteomes" id="UP000260812">
    <property type="component" value="Unassembled WGS sequence"/>
</dbReference>
<comment type="caution">
    <text evidence="1">The sequence shown here is derived from an EMBL/GenBank/DDBJ whole genome shotgun (WGS) entry which is preliminary data.</text>
</comment>
<dbReference type="AlphaFoldDB" id="A0A3E3I673"/>
<sequence>MHRNAREVELSLWNYFFENGSRRDVADALSWYQNEDGGFGYALDADNWNPDSNPYQTSMAIRILRNIGFTDMEHPVCQGIFRYLYSEKDLMDYGWRFCIPTNDNFPHAPWWQYDEERNLVESIGPTCDIATFILKYMDPGSELYRKTEKITNQLLTGFQDCENFGDMGIAGFMGMVETLKELKYGDYDYDAFWEKIKILVKNSIETDVSKWAYYGVRPSNYIIGPQSACYEDNKEIVEKELDYLEQTLPENGVWGITWTWFDNNEKYAKEFAISENWWKAAAAVDKLVLLKNFGRLETGQGR</sequence>
<protein>
    <recommendedName>
        <fullName evidence="3">Prenyltransferase</fullName>
    </recommendedName>
</protein>
<organism evidence="1 2">
    <name type="scientific">Eisenbergiella massiliensis</name>
    <dbReference type="NCBI Taxonomy" id="1720294"/>
    <lineage>
        <taxon>Bacteria</taxon>
        <taxon>Bacillati</taxon>
        <taxon>Bacillota</taxon>
        <taxon>Clostridia</taxon>
        <taxon>Lachnospirales</taxon>
        <taxon>Lachnospiraceae</taxon>
        <taxon>Eisenbergiella</taxon>
    </lineage>
</organism>
<dbReference type="InterPro" id="IPR008930">
    <property type="entry name" value="Terpenoid_cyclase/PrenylTrfase"/>
</dbReference>
<dbReference type="SUPFAM" id="SSF48239">
    <property type="entry name" value="Terpenoid cyclases/Protein prenyltransferases"/>
    <property type="match status" value="1"/>
</dbReference>